<dbReference type="PANTHER" id="PTHR33115">
    <property type="entry name" value="ARM REPEAT SUPERFAMILY PROTEIN"/>
    <property type="match status" value="1"/>
</dbReference>
<evidence type="ECO:0000256" key="1">
    <source>
        <dbReference type="SAM" id="Phobius"/>
    </source>
</evidence>
<dbReference type="EMBL" id="JACEFO010001753">
    <property type="protein sequence ID" value="KAF8711304.1"/>
    <property type="molecule type" value="Genomic_DNA"/>
</dbReference>
<feature type="transmembrane region" description="Helical" evidence="1">
    <location>
        <begin position="74"/>
        <end position="96"/>
    </location>
</feature>
<gene>
    <name evidence="2" type="ORF">HU200_029327</name>
</gene>
<comment type="caution">
    <text evidence="2">The sequence shown here is derived from an EMBL/GenBank/DDBJ whole genome shotgun (WGS) entry which is preliminary data.</text>
</comment>
<protein>
    <submittedName>
        <fullName evidence="2">Uncharacterized protein</fullName>
    </submittedName>
</protein>
<sequence>MQHLTVTQQELMKPLHLCRTCLGGLLATAFALVQFAALSTLFILSSLRLRKQDYVDPMFRGDQEHKNIGPAMNIFYGLVLAQGICYLCVMLNPLMWSSSKVASRYKLGISGRNALSRYVNDNYKACIRGDVRAALNMDLISFGMELATSNSATDQLLGVRTIDDILSVGLYRKLALASIRASPETLEKLLKMLALEEETRGPAASIVLDLAPSIMVESVPGMIELISALLDERCSGNKELAWFGVSILKDLMDNTSNCLHAAEAGNLLSKVIGLINRYGHGHGRTAEDLMSTQAHIVEIPHKHNLVEKEILEKSLWVLQKLVATDGEARKVLKHDTAENIQFLSNDRLITEHVEAIRIVACCALDEEAREEIGNYPEIIKALKACLFSDQVKHSAAAAEALVLLTMDSKSNVVAILEEMDSKEMQKVVDMLFVEDGGHRTSMAAKLLHNFRASSGTDYLDQNNMMDIIDKAMPEVLKAVIMRVNRLEKSANTSQNSSTGSFAKQKIEEGKVLESFVGLAVQICDSLNSCDFAKEHDKGNHPTIDMLVQKLKQILEMYCFPTTEIPGIRRVTIEMMVWIMQSNKRNIESFRHFNVATKLEEVARAARKLESFRLFYKGVGIARFSKPISHVARAALALIAMDPAS</sequence>
<keyword evidence="1" id="KW-0812">Transmembrane</keyword>
<feature type="transmembrane region" description="Helical" evidence="1">
    <location>
        <begin position="21"/>
        <end position="44"/>
    </location>
</feature>
<reference evidence="2" key="1">
    <citation type="submission" date="2020-07" db="EMBL/GenBank/DDBJ databases">
        <title>Genome sequence and genetic diversity analysis of an under-domesticated orphan crop, white fonio (Digitaria exilis).</title>
        <authorList>
            <person name="Bennetzen J.L."/>
            <person name="Chen S."/>
            <person name="Ma X."/>
            <person name="Wang X."/>
            <person name="Yssel A.E.J."/>
            <person name="Chaluvadi S.R."/>
            <person name="Johnson M."/>
            <person name="Gangashetty P."/>
            <person name="Hamidou F."/>
            <person name="Sanogo M.D."/>
            <person name="Zwaenepoel A."/>
            <person name="Wallace J."/>
            <person name="Van De Peer Y."/>
            <person name="Van Deynze A."/>
        </authorList>
    </citation>
    <scope>NUCLEOTIDE SEQUENCE</scope>
    <source>
        <tissue evidence="2">Leaves</tissue>
    </source>
</reference>
<evidence type="ECO:0000313" key="2">
    <source>
        <dbReference type="EMBL" id="KAF8711304.1"/>
    </source>
</evidence>
<dbReference type="Gene3D" id="1.25.10.10">
    <property type="entry name" value="Leucine-rich Repeat Variant"/>
    <property type="match status" value="1"/>
</dbReference>
<evidence type="ECO:0000313" key="3">
    <source>
        <dbReference type="Proteomes" id="UP000636709"/>
    </source>
</evidence>
<keyword evidence="1" id="KW-0472">Membrane</keyword>
<dbReference type="InterPro" id="IPR016024">
    <property type="entry name" value="ARM-type_fold"/>
</dbReference>
<dbReference type="AlphaFoldDB" id="A0A835BTP6"/>
<proteinExistence type="predicted"/>
<dbReference type="Proteomes" id="UP000636709">
    <property type="component" value="Unassembled WGS sequence"/>
</dbReference>
<dbReference type="OrthoDB" id="663631at2759"/>
<dbReference type="InterPro" id="IPR011989">
    <property type="entry name" value="ARM-like"/>
</dbReference>
<name>A0A835BTP6_9POAL</name>
<keyword evidence="1" id="KW-1133">Transmembrane helix</keyword>
<accession>A0A835BTP6</accession>
<dbReference type="PANTHER" id="PTHR33115:SF46">
    <property type="entry name" value="OS05G0141200 PROTEIN"/>
    <property type="match status" value="1"/>
</dbReference>
<dbReference type="SUPFAM" id="SSF48371">
    <property type="entry name" value="ARM repeat"/>
    <property type="match status" value="1"/>
</dbReference>
<keyword evidence="3" id="KW-1185">Reference proteome</keyword>
<organism evidence="2 3">
    <name type="scientific">Digitaria exilis</name>
    <dbReference type="NCBI Taxonomy" id="1010633"/>
    <lineage>
        <taxon>Eukaryota</taxon>
        <taxon>Viridiplantae</taxon>
        <taxon>Streptophyta</taxon>
        <taxon>Embryophyta</taxon>
        <taxon>Tracheophyta</taxon>
        <taxon>Spermatophyta</taxon>
        <taxon>Magnoliopsida</taxon>
        <taxon>Liliopsida</taxon>
        <taxon>Poales</taxon>
        <taxon>Poaceae</taxon>
        <taxon>PACMAD clade</taxon>
        <taxon>Panicoideae</taxon>
        <taxon>Panicodae</taxon>
        <taxon>Paniceae</taxon>
        <taxon>Anthephorinae</taxon>
        <taxon>Digitaria</taxon>
    </lineage>
</organism>